<comment type="caution">
    <text evidence="3">The sequence shown here is derived from an EMBL/GenBank/DDBJ whole genome shotgun (WGS) entry which is preliminary data.</text>
</comment>
<proteinExistence type="predicted"/>
<feature type="signal peptide" evidence="2">
    <location>
        <begin position="1"/>
        <end position="27"/>
    </location>
</feature>
<dbReference type="RefSeq" id="WP_018979845.1">
    <property type="nucleotide sequence ID" value="NZ_BAQD01000003.1"/>
</dbReference>
<accession>A0ABQ0NWI5</accession>
<sequence>MRFCRTLCVLMPLLGLPGCLSVSHPFANPGQEARRLTQDNLPPSRLSVPVPVPANAPWRPATARWAKDVVVALLGQSVPAVSQNPKPGDWWVRLGAKHAPDGGVIPRYAIVGPDGRVRARGEGAEIDRAGWLAADPDALNTVALQMAPDIAQNLTGIQAGLMHSDPHSLMNRAARVYFAGVQGAPGDGNVALGRAFYTLFPDTRNTVQTSAKGADYTVKTTVKIAPLPAAPKAKNAEQLVTIIWHVLTPKGQEAGAATQVHGVPAHSLDGAWGDVAEAAAQEAAGAVHTIITNYSGRDHKPLPPQTGADKDDDDMPLMHTSPTSPAR</sequence>
<dbReference type="EMBL" id="BAQD01000003">
    <property type="protein sequence ID" value="GBQ05099.1"/>
    <property type="molecule type" value="Genomic_DNA"/>
</dbReference>
<evidence type="ECO:0000256" key="2">
    <source>
        <dbReference type="SAM" id="SignalP"/>
    </source>
</evidence>
<feature type="region of interest" description="Disordered" evidence="1">
    <location>
        <begin position="292"/>
        <end position="327"/>
    </location>
</feature>
<keyword evidence="2" id="KW-0732">Signal</keyword>
<reference evidence="3" key="1">
    <citation type="submission" date="2013-04" db="EMBL/GenBank/DDBJ databases">
        <title>The genome sequencing project of 58 acetic acid bacteria.</title>
        <authorList>
            <person name="Okamoto-Kainuma A."/>
            <person name="Ishikawa M."/>
            <person name="Umino S."/>
            <person name="Koizumi Y."/>
            <person name="Shiwa Y."/>
            <person name="Yoshikawa H."/>
            <person name="Matsutani M."/>
            <person name="Matsushita K."/>
        </authorList>
    </citation>
    <scope>NUCLEOTIDE SEQUENCE</scope>
    <source>
        <strain evidence="3">DSM 15669</strain>
    </source>
</reference>
<evidence type="ECO:0000256" key="1">
    <source>
        <dbReference type="SAM" id="MobiDB-lite"/>
    </source>
</evidence>
<gene>
    <name evidence="3" type="ORF">AA15669_0302</name>
</gene>
<organism evidence="3 4">
    <name type="scientific">Saccharibacter floricola DSM 15669</name>
    <dbReference type="NCBI Taxonomy" id="1123227"/>
    <lineage>
        <taxon>Bacteria</taxon>
        <taxon>Pseudomonadati</taxon>
        <taxon>Pseudomonadota</taxon>
        <taxon>Alphaproteobacteria</taxon>
        <taxon>Acetobacterales</taxon>
        <taxon>Acetobacteraceae</taxon>
        <taxon>Saccharibacter</taxon>
    </lineage>
</organism>
<evidence type="ECO:0000313" key="4">
    <source>
        <dbReference type="Proteomes" id="UP001062901"/>
    </source>
</evidence>
<feature type="chain" id="PRO_5045400780" evidence="2">
    <location>
        <begin position="28"/>
        <end position="327"/>
    </location>
</feature>
<dbReference type="Proteomes" id="UP001062901">
    <property type="component" value="Unassembled WGS sequence"/>
</dbReference>
<evidence type="ECO:0000313" key="3">
    <source>
        <dbReference type="EMBL" id="GBQ05099.1"/>
    </source>
</evidence>
<name>A0ABQ0NWI5_9PROT</name>
<keyword evidence="4" id="KW-1185">Reference proteome</keyword>
<protein>
    <submittedName>
        <fullName evidence="3">Uncharacterized protein</fullName>
    </submittedName>
</protein>